<feature type="transmembrane region" description="Helical" evidence="7">
    <location>
        <begin position="183"/>
        <end position="205"/>
    </location>
</feature>
<evidence type="ECO:0000256" key="1">
    <source>
        <dbReference type="ARBA" id="ARBA00022670"/>
    </source>
</evidence>
<dbReference type="GO" id="GO:0046872">
    <property type="term" value="F:metal ion binding"/>
    <property type="evidence" value="ECO:0007669"/>
    <property type="project" value="UniProtKB-KW"/>
</dbReference>
<keyword evidence="3 6" id="KW-0378">Hydrolase</keyword>
<evidence type="ECO:0000313" key="11">
    <source>
        <dbReference type="Proteomes" id="UP000516957"/>
    </source>
</evidence>
<feature type="transmembrane region" description="Helical" evidence="7">
    <location>
        <begin position="75"/>
        <end position="95"/>
    </location>
</feature>
<feature type="transmembrane region" description="Helical" evidence="7">
    <location>
        <begin position="20"/>
        <end position="38"/>
    </location>
</feature>
<comment type="cofactor">
    <cofactor evidence="6">
        <name>Zn(2+)</name>
        <dbReference type="ChEBI" id="CHEBI:29105"/>
    </cofactor>
    <text evidence="6">Binds 1 zinc ion per subunit.</text>
</comment>
<dbReference type="EC" id="3.4.24.84" evidence="10"/>
<feature type="domain" description="Peptidase M48" evidence="8">
    <location>
        <begin position="215"/>
        <end position="409"/>
    </location>
</feature>
<feature type="domain" description="CAAX prenyl protease 1 N-terminal" evidence="9">
    <location>
        <begin position="51"/>
        <end position="211"/>
    </location>
</feature>
<comment type="similarity">
    <text evidence="6">Belongs to the peptidase M48 family.</text>
</comment>
<protein>
    <submittedName>
        <fullName evidence="10">STE24 endopeptidase</fullName>
        <ecNumber evidence="10">3.4.24.84</ecNumber>
    </submittedName>
</protein>
<organism evidence="10 11">
    <name type="scientific">Nocardioides marinisabuli</name>
    <dbReference type="NCBI Taxonomy" id="419476"/>
    <lineage>
        <taxon>Bacteria</taxon>
        <taxon>Bacillati</taxon>
        <taxon>Actinomycetota</taxon>
        <taxon>Actinomycetes</taxon>
        <taxon>Propionibacteriales</taxon>
        <taxon>Nocardioidaceae</taxon>
        <taxon>Nocardioides</taxon>
    </lineage>
</organism>
<evidence type="ECO:0000256" key="3">
    <source>
        <dbReference type="ARBA" id="ARBA00022801"/>
    </source>
</evidence>
<proteinExistence type="inferred from homology"/>
<dbReference type="AlphaFoldDB" id="A0A7Y9F2J6"/>
<evidence type="ECO:0000259" key="9">
    <source>
        <dbReference type="Pfam" id="PF16491"/>
    </source>
</evidence>
<dbReference type="InterPro" id="IPR001915">
    <property type="entry name" value="Peptidase_M48"/>
</dbReference>
<dbReference type="PANTHER" id="PTHR10120">
    <property type="entry name" value="CAAX PRENYL PROTEASE 1"/>
    <property type="match status" value="1"/>
</dbReference>
<name>A0A7Y9F2J6_9ACTN</name>
<evidence type="ECO:0000256" key="4">
    <source>
        <dbReference type="ARBA" id="ARBA00022833"/>
    </source>
</evidence>
<keyword evidence="2" id="KW-0479">Metal-binding</keyword>
<dbReference type="Gene3D" id="3.30.2010.10">
    <property type="entry name" value="Metalloproteases ('zincins'), catalytic domain"/>
    <property type="match status" value="1"/>
</dbReference>
<keyword evidence="7" id="KW-0472">Membrane</keyword>
<feature type="transmembrane region" description="Helical" evidence="7">
    <location>
        <begin position="295"/>
        <end position="316"/>
    </location>
</feature>
<feature type="transmembrane region" description="Helical" evidence="7">
    <location>
        <begin position="328"/>
        <end position="345"/>
    </location>
</feature>
<keyword evidence="7" id="KW-0812">Transmembrane</keyword>
<keyword evidence="11" id="KW-1185">Reference proteome</keyword>
<accession>A0A7Y9F2J6</accession>
<evidence type="ECO:0000313" key="10">
    <source>
        <dbReference type="EMBL" id="NYD58452.1"/>
    </source>
</evidence>
<evidence type="ECO:0000256" key="7">
    <source>
        <dbReference type="SAM" id="Phobius"/>
    </source>
</evidence>
<reference evidence="10 11" key="1">
    <citation type="submission" date="2020-07" db="EMBL/GenBank/DDBJ databases">
        <title>Sequencing the genomes of 1000 actinobacteria strains.</title>
        <authorList>
            <person name="Klenk H.-P."/>
        </authorList>
    </citation>
    <scope>NUCLEOTIDE SEQUENCE [LARGE SCALE GENOMIC DNA]</scope>
    <source>
        <strain evidence="10 11">DSM 18965</strain>
    </source>
</reference>
<dbReference type="InterPro" id="IPR032456">
    <property type="entry name" value="Peptidase_M48_N"/>
</dbReference>
<dbReference type="EMBL" id="JACCBE010000001">
    <property type="protein sequence ID" value="NYD58452.1"/>
    <property type="molecule type" value="Genomic_DNA"/>
</dbReference>
<sequence length="411" mass="44550">MTEQERAGEHRQGAHTRTAWLVLLVAGSLFALLAWWLVPWDPVPGGRPDPVDPEDYFTAAHIARAESFSDWVRTWSLSSLGLSLLVAAVAGFTSLGRRLVARLPGPWWAQVVLVVALLEVAGRVLTLPFAVLVRRRVLEEGLSTQSWWGFARDLAVREGLTVVVTSLGLLALMVCARRFPRRWPAVAGGVLGVLVLLGSFVYPLLVEPLFNDFEPLENGSLRSSVLALAETEGVEVDEVLVADASRRTTTLNAYVSGFGQTRRVVLYDTLVRDLPEDQALSVVAHELVHAKHDDVLVGSVLGAVGVAAAVGLAGVLLRRRDVRQAGTLPLVLAMLAIGTVLAAPIQNGISRTVETRADVEALRATGDPEGFVELQRQLAVRSLSDPNPSTIYAVWFYSHPPLHDRLTSATN</sequence>
<dbReference type="GO" id="GO:0006508">
    <property type="term" value="P:proteolysis"/>
    <property type="evidence" value="ECO:0007669"/>
    <property type="project" value="UniProtKB-KW"/>
</dbReference>
<keyword evidence="1 6" id="KW-0645">Protease</keyword>
<feature type="transmembrane region" description="Helical" evidence="7">
    <location>
        <begin position="107"/>
        <end position="134"/>
    </location>
</feature>
<dbReference type="GO" id="GO:0004222">
    <property type="term" value="F:metalloendopeptidase activity"/>
    <property type="evidence" value="ECO:0007669"/>
    <property type="project" value="InterPro"/>
</dbReference>
<dbReference type="Pfam" id="PF01435">
    <property type="entry name" value="Peptidase_M48"/>
    <property type="match status" value="1"/>
</dbReference>
<evidence type="ECO:0000256" key="2">
    <source>
        <dbReference type="ARBA" id="ARBA00022723"/>
    </source>
</evidence>
<feature type="transmembrane region" description="Helical" evidence="7">
    <location>
        <begin position="154"/>
        <end position="176"/>
    </location>
</feature>
<dbReference type="Pfam" id="PF16491">
    <property type="entry name" value="Peptidase_M48_N"/>
    <property type="match status" value="1"/>
</dbReference>
<evidence type="ECO:0000256" key="5">
    <source>
        <dbReference type="ARBA" id="ARBA00023049"/>
    </source>
</evidence>
<dbReference type="Proteomes" id="UP000516957">
    <property type="component" value="Unassembled WGS sequence"/>
</dbReference>
<keyword evidence="7" id="KW-1133">Transmembrane helix</keyword>
<keyword evidence="4 6" id="KW-0862">Zinc</keyword>
<dbReference type="RefSeq" id="WP_179616058.1">
    <property type="nucleotide sequence ID" value="NZ_CP059163.1"/>
</dbReference>
<evidence type="ECO:0000256" key="6">
    <source>
        <dbReference type="RuleBase" id="RU003983"/>
    </source>
</evidence>
<evidence type="ECO:0000259" key="8">
    <source>
        <dbReference type="Pfam" id="PF01435"/>
    </source>
</evidence>
<comment type="caution">
    <text evidence="10">The sequence shown here is derived from an EMBL/GenBank/DDBJ whole genome shotgun (WGS) entry which is preliminary data.</text>
</comment>
<keyword evidence="5 6" id="KW-0482">Metalloprotease</keyword>
<gene>
    <name evidence="10" type="ORF">BKA08_002690</name>
</gene>